<dbReference type="Gene3D" id="3.60.21.10">
    <property type="match status" value="1"/>
</dbReference>
<comment type="similarity">
    <text evidence="4">Belongs to the cyclic nucleotide phosphodiesterase class-III family.</text>
</comment>
<dbReference type="InterPro" id="IPR029052">
    <property type="entry name" value="Metallo-depent_PP-like"/>
</dbReference>
<keyword evidence="7" id="KW-1185">Reference proteome</keyword>
<evidence type="ECO:0000256" key="4">
    <source>
        <dbReference type="ARBA" id="ARBA00025742"/>
    </source>
</evidence>
<dbReference type="AlphaFoldDB" id="A0A1Y3UAB1"/>
<protein>
    <recommendedName>
        <fullName evidence="5">Calcineurin-like phosphoesterase domain-containing protein</fullName>
    </recommendedName>
</protein>
<feature type="domain" description="Calcineurin-like phosphoesterase" evidence="5">
    <location>
        <begin position="1"/>
        <end position="238"/>
    </location>
</feature>
<organism evidence="6 7">
    <name type="scientific">Enorma massiliensis</name>
    <dbReference type="NCBI Taxonomy" id="1472761"/>
    <lineage>
        <taxon>Bacteria</taxon>
        <taxon>Bacillati</taxon>
        <taxon>Actinomycetota</taxon>
        <taxon>Coriobacteriia</taxon>
        <taxon>Coriobacteriales</taxon>
        <taxon>Coriobacteriaceae</taxon>
        <taxon>Enorma</taxon>
    </lineage>
</organism>
<comment type="caution">
    <text evidence="6">The sequence shown here is derived from an EMBL/GenBank/DDBJ whole genome shotgun (WGS) entry which is preliminary data.</text>
</comment>
<evidence type="ECO:0000256" key="2">
    <source>
        <dbReference type="ARBA" id="ARBA00022801"/>
    </source>
</evidence>
<keyword evidence="1" id="KW-0479">Metal-binding</keyword>
<evidence type="ECO:0000259" key="5">
    <source>
        <dbReference type="Pfam" id="PF00149"/>
    </source>
</evidence>
<dbReference type="Pfam" id="PF00149">
    <property type="entry name" value="Metallophos"/>
    <property type="match status" value="1"/>
</dbReference>
<proteinExistence type="inferred from homology"/>
<evidence type="ECO:0000313" key="6">
    <source>
        <dbReference type="EMBL" id="OUN44108.1"/>
    </source>
</evidence>
<name>A0A1Y3UAB1_9ACTN</name>
<dbReference type="InterPro" id="IPR050884">
    <property type="entry name" value="CNP_phosphodiesterase-III"/>
</dbReference>
<keyword evidence="2" id="KW-0378">Hydrolase</keyword>
<dbReference type="InterPro" id="IPR004843">
    <property type="entry name" value="Calcineurin-like_PHP"/>
</dbReference>
<dbReference type="RefSeq" id="WP_087185857.1">
    <property type="nucleotide sequence ID" value="NZ_NFHO01000002.1"/>
</dbReference>
<dbReference type="SUPFAM" id="SSF56300">
    <property type="entry name" value="Metallo-dependent phosphatases"/>
    <property type="match status" value="1"/>
</dbReference>
<evidence type="ECO:0000313" key="7">
    <source>
        <dbReference type="Proteomes" id="UP000196560"/>
    </source>
</evidence>
<dbReference type="GO" id="GO:0016787">
    <property type="term" value="F:hydrolase activity"/>
    <property type="evidence" value="ECO:0007669"/>
    <property type="project" value="UniProtKB-KW"/>
</dbReference>
<dbReference type="EMBL" id="NFHO01000002">
    <property type="protein sequence ID" value="OUN44108.1"/>
    <property type="molecule type" value="Genomic_DNA"/>
</dbReference>
<dbReference type="Proteomes" id="UP000196560">
    <property type="component" value="Unassembled WGS sequence"/>
</dbReference>
<dbReference type="STRING" id="1118060.GCA_000311845_01687"/>
<dbReference type="PANTHER" id="PTHR42988:SF2">
    <property type="entry name" value="CYCLIC NUCLEOTIDE PHOSPHODIESTERASE CBUA0032-RELATED"/>
    <property type="match status" value="1"/>
</dbReference>
<gene>
    <name evidence="6" type="ORF">B5G21_02230</name>
</gene>
<reference evidence="7" key="1">
    <citation type="submission" date="2017-04" db="EMBL/GenBank/DDBJ databases">
        <title>Function of individual gut microbiota members based on whole genome sequencing of pure cultures obtained from chicken caecum.</title>
        <authorList>
            <person name="Medvecky M."/>
            <person name="Cejkova D."/>
            <person name="Polansky O."/>
            <person name="Karasova D."/>
            <person name="Kubasova T."/>
            <person name="Cizek A."/>
            <person name="Rychlik I."/>
        </authorList>
    </citation>
    <scope>NUCLEOTIDE SEQUENCE [LARGE SCALE GENOMIC DNA]</scope>
    <source>
        <strain evidence="7">An70</strain>
    </source>
</reference>
<dbReference type="eggNOG" id="COG1409">
    <property type="taxonomic scope" value="Bacteria"/>
</dbReference>
<sequence length="313" mass="33355">MRVLHLSDIHYSLGAKDARRGADGCGDNAHGAVAEVGDRPLSLPAAEFYPAMVDRLGDVLPAFEACLREGLAADDAGERVGAIVLTGDFVERGGEAAYRAVGETVHRVCREILGAVVPCIVTPGNHDDRASLRAGWPGALSGLGGEPLLYTCEVAGSRLISFDTSEPGHADGYVDAERLAWLRGELETAASRGQMALVCTHHHVDPSQTDMPALPGAVELLELLRRPGVAVLNGHTHHQAHRVYEGVEYHTADATSFQADPCDVHPAGGAPVRAVRFRRLSGYNVYDVRDRRIVRACAVTYDGGEVLGDMLLG</sequence>
<keyword evidence="3" id="KW-0408">Iron</keyword>
<evidence type="ECO:0000256" key="1">
    <source>
        <dbReference type="ARBA" id="ARBA00022723"/>
    </source>
</evidence>
<dbReference type="PANTHER" id="PTHR42988">
    <property type="entry name" value="PHOSPHOHYDROLASE"/>
    <property type="match status" value="1"/>
</dbReference>
<evidence type="ECO:0000256" key="3">
    <source>
        <dbReference type="ARBA" id="ARBA00023004"/>
    </source>
</evidence>
<accession>A0A1Y3UAB1</accession>
<dbReference type="GO" id="GO:0046872">
    <property type="term" value="F:metal ion binding"/>
    <property type="evidence" value="ECO:0007669"/>
    <property type="project" value="UniProtKB-KW"/>
</dbReference>